<proteinExistence type="predicted"/>
<dbReference type="EMBL" id="CM042050">
    <property type="protein sequence ID" value="KAI3734117.1"/>
    <property type="molecule type" value="Genomic_DNA"/>
</dbReference>
<evidence type="ECO:0000313" key="2">
    <source>
        <dbReference type="Proteomes" id="UP001055879"/>
    </source>
</evidence>
<name>A0ACB9CIK8_ARCLA</name>
<comment type="caution">
    <text evidence="1">The sequence shown here is derived from an EMBL/GenBank/DDBJ whole genome shotgun (WGS) entry which is preliminary data.</text>
</comment>
<sequence length="328" mass="37070">MILDVESVSISIFPSDVIQLANLRYLAIQAHNGSPAASISNLVNLQMLVISSRKNIVVPITIWNMVNLRHLYIKSGENLIEEPCLVHVTENDGCPSGLVSLQTLSQVSPQCCHNIFSRTPNLRKLGFCGPLMSKLGDLEFPNLHSLQHLQKLKLLNTNPYPEPTRSCNPIMFPENLKKLTLSNTCMDWEEMWTFSLLPNLEVLKLKFNAFIGEKWETRDAEFRRLKVLKLHDLDLRQWVCSRENFPGLQRLVIHHCSKLNGIPSDVGKILTLDVIEVRGCSSSTWVSAQNIQKEQESEGNCFLKVQGNNNGSGVELNSRSFDVPRLKK</sequence>
<gene>
    <name evidence="1" type="ORF">L6452_13580</name>
</gene>
<keyword evidence="2" id="KW-1185">Reference proteome</keyword>
<organism evidence="1 2">
    <name type="scientific">Arctium lappa</name>
    <name type="common">Greater burdock</name>
    <name type="synonym">Lappa major</name>
    <dbReference type="NCBI Taxonomy" id="4217"/>
    <lineage>
        <taxon>Eukaryota</taxon>
        <taxon>Viridiplantae</taxon>
        <taxon>Streptophyta</taxon>
        <taxon>Embryophyta</taxon>
        <taxon>Tracheophyta</taxon>
        <taxon>Spermatophyta</taxon>
        <taxon>Magnoliopsida</taxon>
        <taxon>eudicotyledons</taxon>
        <taxon>Gunneridae</taxon>
        <taxon>Pentapetalae</taxon>
        <taxon>asterids</taxon>
        <taxon>campanulids</taxon>
        <taxon>Asterales</taxon>
        <taxon>Asteraceae</taxon>
        <taxon>Carduoideae</taxon>
        <taxon>Cardueae</taxon>
        <taxon>Arctiinae</taxon>
        <taxon>Arctium</taxon>
    </lineage>
</organism>
<accession>A0ACB9CIK8</accession>
<reference evidence="2" key="1">
    <citation type="journal article" date="2022" name="Mol. Ecol. Resour.">
        <title>The genomes of chicory, endive, great burdock and yacon provide insights into Asteraceae palaeo-polyploidization history and plant inulin production.</title>
        <authorList>
            <person name="Fan W."/>
            <person name="Wang S."/>
            <person name="Wang H."/>
            <person name="Wang A."/>
            <person name="Jiang F."/>
            <person name="Liu H."/>
            <person name="Zhao H."/>
            <person name="Xu D."/>
            <person name="Zhang Y."/>
        </authorList>
    </citation>
    <scope>NUCLEOTIDE SEQUENCE [LARGE SCALE GENOMIC DNA]</scope>
    <source>
        <strain evidence="2">cv. Niubang</strain>
    </source>
</reference>
<evidence type="ECO:0000313" key="1">
    <source>
        <dbReference type="EMBL" id="KAI3734117.1"/>
    </source>
</evidence>
<protein>
    <submittedName>
        <fullName evidence="1">Uncharacterized protein</fullName>
    </submittedName>
</protein>
<dbReference type="Proteomes" id="UP001055879">
    <property type="component" value="Linkage Group LG04"/>
</dbReference>
<reference evidence="1 2" key="2">
    <citation type="journal article" date="2022" name="Mol. Ecol. Resour.">
        <title>The genomes of chicory, endive, great burdock and yacon provide insights into Asteraceae paleo-polyploidization history and plant inulin production.</title>
        <authorList>
            <person name="Fan W."/>
            <person name="Wang S."/>
            <person name="Wang H."/>
            <person name="Wang A."/>
            <person name="Jiang F."/>
            <person name="Liu H."/>
            <person name="Zhao H."/>
            <person name="Xu D."/>
            <person name="Zhang Y."/>
        </authorList>
    </citation>
    <scope>NUCLEOTIDE SEQUENCE [LARGE SCALE GENOMIC DNA]</scope>
    <source>
        <strain evidence="2">cv. Niubang</strain>
    </source>
</reference>